<reference evidence="1 2" key="1">
    <citation type="submission" date="2021-03" db="EMBL/GenBank/DDBJ databases">
        <title>Complete Genome Sequences of Two Lysobacter Strains Isolated from Sea Water (Lysobacter caseinilyticus) and Soil (Lysobacter helvus) in South Korea.</title>
        <authorList>
            <person name="Watanabe Y."/>
            <person name="Arakawa K."/>
        </authorList>
    </citation>
    <scope>NUCLEOTIDE SEQUENCE [LARGE SCALE GENOMIC DNA]</scope>
    <source>
        <strain evidence="1 2">D10</strain>
    </source>
</reference>
<sequence length="85" mass="9008">MIPLTPAIRPLSNNNKVAAIPMSTPPSKPACHDAIARSHRCVAASSHSTQSPHSARVPRMGVPCPLRIASALLLLAGHFRQEISP</sequence>
<dbReference type="EMBL" id="AP024546">
    <property type="protein sequence ID" value="BCT96064.1"/>
    <property type="molecule type" value="Genomic_DNA"/>
</dbReference>
<accession>A0ABM7QEK2</accession>
<dbReference type="Proteomes" id="UP000680514">
    <property type="component" value="Chromosome"/>
</dbReference>
<evidence type="ECO:0000313" key="2">
    <source>
        <dbReference type="Proteomes" id="UP000680514"/>
    </source>
</evidence>
<organism evidence="1 2">
    <name type="scientific">Lysobacter helvus</name>
    <dbReference type="NCBI Taxonomy" id="2675059"/>
    <lineage>
        <taxon>Bacteria</taxon>
        <taxon>Pseudomonadati</taxon>
        <taxon>Pseudomonadota</taxon>
        <taxon>Gammaproteobacteria</taxon>
        <taxon>Lysobacterales</taxon>
        <taxon>Lysobacteraceae</taxon>
        <taxon>Lysobacter</taxon>
    </lineage>
</organism>
<name>A0ABM7QEK2_9GAMM</name>
<keyword evidence="2" id="KW-1185">Reference proteome</keyword>
<gene>
    <name evidence="1" type="ORF">LYSHEL_19350</name>
</gene>
<proteinExistence type="predicted"/>
<protein>
    <submittedName>
        <fullName evidence="1">Uncharacterized protein</fullName>
    </submittedName>
</protein>
<evidence type="ECO:0000313" key="1">
    <source>
        <dbReference type="EMBL" id="BCT96064.1"/>
    </source>
</evidence>